<feature type="chain" id="PRO_5002341043" evidence="2">
    <location>
        <begin position="18"/>
        <end position="148"/>
    </location>
</feature>
<organism evidence="3 4">
    <name type="scientific">Metarhizium anisopliae BRIP 53293</name>
    <dbReference type="NCBI Taxonomy" id="1291518"/>
    <lineage>
        <taxon>Eukaryota</taxon>
        <taxon>Fungi</taxon>
        <taxon>Dikarya</taxon>
        <taxon>Ascomycota</taxon>
        <taxon>Pezizomycotina</taxon>
        <taxon>Sordariomycetes</taxon>
        <taxon>Hypocreomycetidae</taxon>
        <taxon>Hypocreales</taxon>
        <taxon>Clavicipitaceae</taxon>
        <taxon>Metarhizium</taxon>
    </lineage>
</organism>
<evidence type="ECO:0000313" key="3">
    <source>
        <dbReference type="EMBL" id="KJK73736.1"/>
    </source>
</evidence>
<evidence type="ECO:0000313" key="4">
    <source>
        <dbReference type="Proteomes" id="UP000054544"/>
    </source>
</evidence>
<keyword evidence="2" id="KW-0732">Signal</keyword>
<evidence type="ECO:0000256" key="1">
    <source>
        <dbReference type="SAM" id="MobiDB-lite"/>
    </source>
</evidence>
<reference evidence="4" key="1">
    <citation type="journal article" date="2014" name="BMC Genomics">
        <title>The genome sequence of the biocontrol fungus Metarhizium anisopliae and comparative genomics of Metarhizium species.</title>
        <authorList>
            <person name="Pattemore J.A."/>
            <person name="Hane J.K."/>
            <person name="Williams A.H."/>
            <person name="Wilson B.A."/>
            <person name="Stodart B.J."/>
            <person name="Ash G.J."/>
        </authorList>
    </citation>
    <scope>NUCLEOTIDE SEQUENCE [LARGE SCALE GENOMIC DNA]</scope>
    <source>
        <strain evidence="4">BRIP 53293</strain>
    </source>
</reference>
<evidence type="ECO:0000256" key="2">
    <source>
        <dbReference type="SAM" id="SignalP"/>
    </source>
</evidence>
<sequence length="148" mass="16315">MKFLTTLATLFVGLAAASPLAVRDPQGSIDPGFLQPVPPSRGPKNSKGLTQENWDDIRRNYDADFAAESGGSQQLPHSPTIRHRDAYRDPHGRAFYASSAMLAFAHRFAWVPSSFMNIPARSFDSAWVPSSLMNIPARSFDLDQPKVL</sequence>
<accession>A0A0D9NIL2</accession>
<feature type="region of interest" description="Disordered" evidence="1">
    <location>
        <begin position="27"/>
        <end position="53"/>
    </location>
</feature>
<proteinExistence type="predicted"/>
<keyword evidence="4" id="KW-1185">Reference proteome</keyword>
<feature type="region of interest" description="Disordered" evidence="1">
    <location>
        <begin position="65"/>
        <end position="84"/>
    </location>
</feature>
<gene>
    <name evidence="3" type="ORF">H634G_10971</name>
</gene>
<protein>
    <submittedName>
        <fullName evidence="3">Uncharacterized protein</fullName>
    </submittedName>
</protein>
<dbReference type="AlphaFoldDB" id="A0A0D9NIL2"/>
<dbReference type="Proteomes" id="UP000054544">
    <property type="component" value="Unassembled WGS sequence"/>
</dbReference>
<dbReference type="EMBL" id="KE384781">
    <property type="protein sequence ID" value="KJK73736.1"/>
    <property type="molecule type" value="Genomic_DNA"/>
</dbReference>
<name>A0A0D9NIL2_METAN</name>
<feature type="signal peptide" evidence="2">
    <location>
        <begin position="1"/>
        <end position="17"/>
    </location>
</feature>